<evidence type="ECO:0000256" key="10">
    <source>
        <dbReference type="ARBA" id="ARBA00023211"/>
    </source>
</evidence>
<reference evidence="17" key="1">
    <citation type="submission" date="2025-08" db="UniProtKB">
        <authorList>
            <consortium name="RefSeq"/>
        </authorList>
    </citation>
    <scope>IDENTIFICATION</scope>
</reference>
<evidence type="ECO:0000256" key="5">
    <source>
        <dbReference type="ARBA" id="ARBA00022527"/>
    </source>
</evidence>
<keyword evidence="10" id="KW-0464">Manganese</keyword>
<dbReference type="PANTHER" id="PTHR46485">
    <property type="entry name" value="LIM DOMAIN KINASE 1"/>
    <property type="match status" value="1"/>
</dbReference>
<evidence type="ECO:0000256" key="4">
    <source>
        <dbReference type="ARBA" id="ARBA00013203"/>
    </source>
</evidence>
<keyword evidence="5" id="KW-0723">Serine/threonine-protein kinase</keyword>
<sequence length="471" mass="51468">MVLKMNRLPSNRGNTLREVQLMNRLRHPNILRFMGVCVHQGQLHALTEYMNGGTLEQLLSSPEPLSWPVRLHLALDIARGLRYLHAKGVFHRDLTSKNCLVRREDQGFTAVVGDFGLAEKIPVYREGARKEPLAVVGSPYWMAPEVLRGELYDEKADVFAFGIVLCELIARVPADPDYLPRTEDFGLDVPAFRTLVGDDCPLPFLLLAIHCCSMEPSARAPFTEITQHLEWILEQLPELAPLTRTSLTHNQAPSPLPSTQLPLVTTPETLVQPGTPARRCRSLPSSPELPRRMETALPGPGPPPVGPSAEEKMECEGSSPEPEPPGPSPRLPLAVATDNFISTCSSASQPWSPRSGPPLNNNPPAVVVNSPQGWAGEPWNRAQHSLPRAAALERTEPSPPPSVPREPDEGLPCPGCCLGPFSFGFLSMCPRPTPAVARYRNLNCEAGSLLCHRGHHAKPPTPSLQLPGARS</sequence>
<evidence type="ECO:0000256" key="12">
    <source>
        <dbReference type="ARBA" id="ARBA00049308"/>
    </source>
</evidence>
<dbReference type="PANTHER" id="PTHR46485:SF3">
    <property type="entry name" value="DUAL SPECIFICITY TESTIS-SPECIFIC PROTEIN KINASE 1"/>
    <property type="match status" value="1"/>
</dbReference>
<dbReference type="InterPro" id="IPR001245">
    <property type="entry name" value="Ser-Thr/Tyr_kinase_cat_dom"/>
</dbReference>
<dbReference type="PRINTS" id="PR00109">
    <property type="entry name" value="TYRKINASE"/>
</dbReference>
<evidence type="ECO:0000256" key="3">
    <source>
        <dbReference type="ARBA" id="ARBA00005843"/>
    </source>
</evidence>
<dbReference type="GeneID" id="103594547"/>
<feature type="compositionally biased region" description="Polar residues" evidence="14">
    <location>
        <begin position="247"/>
        <end position="269"/>
    </location>
</feature>
<evidence type="ECO:0000256" key="6">
    <source>
        <dbReference type="ARBA" id="ARBA00022679"/>
    </source>
</evidence>
<gene>
    <name evidence="17" type="primary">TESK1</name>
</gene>
<evidence type="ECO:0000256" key="7">
    <source>
        <dbReference type="ARBA" id="ARBA00022741"/>
    </source>
</evidence>
<comment type="similarity">
    <text evidence="3">Belongs to the protein kinase superfamily. TKL Ser/Thr protein kinase family.</text>
</comment>
<dbReference type="RefSeq" id="XP_008575997.1">
    <property type="nucleotide sequence ID" value="XM_008577775.1"/>
</dbReference>
<dbReference type="Gene3D" id="1.10.510.10">
    <property type="entry name" value="Transferase(Phosphotransferase) domain 1"/>
    <property type="match status" value="1"/>
</dbReference>
<dbReference type="InterPro" id="IPR011009">
    <property type="entry name" value="Kinase-like_dom_sf"/>
</dbReference>
<evidence type="ECO:0000256" key="9">
    <source>
        <dbReference type="ARBA" id="ARBA00022840"/>
    </source>
</evidence>
<name>A0ABM0R5V6_GALVR</name>
<feature type="compositionally biased region" description="Pro residues" evidence="14">
    <location>
        <begin position="321"/>
        <end position="330"/>
    </location>
</feature>
<dbReference type="SUPFAM" id="SSF56112">
    <property type="entry name" value="Protein kinase-like (PK-like)"/>
    <property type="match status" value="1"/>
</dbReference>
<keyword evidence="6" id="KW-0808">Transferase</keyword>
<evidence type="ECO:0000256" key="13">
    <source>
        <dbReference type="ARBA" id="ARBA00051680"/>
    </source>
</evidence>
<evidence type="ECO:0000256" key="14">
    <source>
        <dbReference type="SAM" id="MobiDB-lite"/>
    </source>
</evidence>
<dbReference type="Proteomes" id="UP000694923">
    <property type="component" value="Unplaced"/>
</dbReference>
<dbReference type="InterPro" id="IPR050940">
    <property type="entry name" value="Actin_reg-Ser/Thr_kinase"/>
</dbReference>
<evidence type="ECO:0000313" key="17">
    <source>
        <dbReference type="RefSeq" id="XP_008575997.1"/>
    </source>
</evidence>
<evidence type="ECO:0000256" key="1">
    <source>
        <dbReference type="ARBA" id="ARBA00001936"/>
    </source>
</evidence>
<organism evidence="16 17">
    <name type="scientific">Galeopterus variegatus</name>
    <name type="common">Malayan flying lemur</name>
    <name type="synonym">Cynocephalus variegatus</name>
    <dbReference type="NCBI Taxonomy" id="482537"/>
    <lineage>
        <taxon>Eukaryota</taxon>
        <taxon>Metazoa</taxon>
        <taxon>Chordata</taxon>
        <taxon>Craniata</taxon>
        <taxon>Vertebrata</taxon>
        <taxon>Euteleostomi</taxon>
        <taxon>Mammalia</taxon>
        <taxon>Eutheria</taxon>
        <taxon>Euarchontoglires</taxon>
        <taxon>Dermoptera</taxon>
        <taxon>Cynocephalidae</taxon>
        <taxon>Galeopterus</taxon>
    </lineage>
</organism>
<dbReference type="InterPro" id="IPR008266">
    <property type="entry name" value="Tyr_kinase_AS"/>
</dbReference>
<comment type="cofactor">
    <cofactor evidence="2">
        <name>Mg(2+)</name>
        <dbReference type="ChEBI" id="CHEBI:18420"/>
    </cofactor>
</comment>
<feature type="region of interest" description="Disordered" evidence="14">
    <location>
        <begin position="247"/>
        <end position="333"/>
    </location>
</feature>
<dbReference type="InterPro" id="IPR000719">
    <property type="entry name" value="Prot_kinase_dom"/>
</dbReference>
<dbReference type="EC" id="2.7.12.1" evidence="4"/>
<accession>A0ABM0R5V6</accession>
<protein>
    <recommendedName>
        <fullName evidence="4">dual-specificity kinase</fullName>
        <ecNumber evidence="4">2.7.12.1</ecNumber>
    </recommendedName>
</protein>
<evidence type="ECO:0000259" key="15">
    <source>
        <dbReference type="PROSITE" id="PS50011"/>
    </source>
</evidence>
<evidence type="ECO:0000313" key="16">
    <source>
        <dbReference type="Proteomes" id="UP000694923"/>
    </source>
</evidence>
<dbReference type="Gene3D" id="3.30.200.20">
    <property type="entry name" value="Phosphorylase Kinase, domain 1"/>
    <property type="match status" value="1"/>
</dbReference>
<dbReference type="GO" id="GO:0016301">
    <property type="term" value="F:kinase activity"/>
    <property type="evidence" value="ECO:0007669"/>
    <property type="project" value="UniProtKB-KW"/>
</dbReference>
<keyword evidence="7" id="KW-0547">Nucleotide-binding</keyword>
<comment type="catalytic activity">
    <reaction evidence="13">
        <text>L-tyrosyl-[protein] + ATP = O-phospho-L-tyrosyl-[protein] + ADP + H(+)</text>
        <dbReference type="Rhea" id="RHEA:10596"/>
        <dbReference type="Rhea" id="RHEA-COMP:10136"/>
        <dbReference type="Rhea" id="RHEA-COMP:20101"/>
        <dbReference type="ChEBI" id="CHEBI:15378"/>
        <dbReference type="ChEBI" id="CHEBI:30616"/>
        <dbReference type="ChEBI" id="CHEBI:46858"/>
        <dbReference type="ChEBI" id="CHEBI:61978"/>
        <dbReference type="ChEBI" id="CHEBI:456216"/>
        <dbReference type="EC" id="2.7.12.1"/>
    </reaction>
</comment>
<feature type="region of interest" description="Disordered" evidence="14">
    <location>
        <begin position="390"/>
        <end position="409"/>
    </location>
</feature>
<keyword evidence="9" id="KW-0067">ATP-binding</keyword>
<dbReference type="PROSITE" id="PS50011">
    <property type="entry name" value="PROTEIN_KINASE_DOM"/>
    <property type="match status" value="1"/>
</dbReference>
<dbReference type="Pfam" id="PF07714">
    <property type="entry name" value="PK_Tyr_Ser-Thr"/>
    <property type="match status" value="1"/>
</dbReference>
<keyword evidence="16" id="KW-1185">Reference proteome</keyword>
<dbReference type="PROSITE" id="PS00109">
    <property type="entry name" value="PROTEIN_KINASE_TYR"/>
    <property type="match status" value="1"/>
</dbReference>
<comment type="catalytic activity">
    <reaction evidence="12">
        <text>L-threonyl-[protein] + ATP = O-phospho-L-threonyl-[protein] + ADP + H(+)</text>
        <dbReference type="Rhea" id="RHEA:46608"/>
        <dbReference type="Rhea" id="RHEA-COMP:11060"/>
        <dbReference type="Rhea" id="RHEA-COMP:11605"/>
        <dbReference type="ChEBI" id="CHEBI:15378"/>
        <dbReference type="ChEBI" id="CHEBI:30013"/>
        <dbReference type="ChEBI" id="CHEBI:30616"/>
        <dbReference type="ChEBI" id="CHEBI:61977"/>
        <dbReference type="ChEBI" id="CHEBI:456216"/>
        <dbReference type="EC" id="2.7.12.1"/>
    </reaction>
</comment>
<evidence type="ECO:0000256" key="11">
    <source>
        <dbReference type="ARBA" id="ARBA00049003"/>
    </source>
</evidence>
<comment type="cofactor">
    <cofactor evidence="1">
        <name>Mn(2+)</name>
        <dbReference type="ChEBI" id="CHEBI:29035"/>
    </cofactor>
</comment>
<proteinExistence type="inferred from homology"/>
<evidence type="ECO:0000256" key="8">
    <source>
        <dbReference type="ARBA" id="ARBA00022777"/>
    </source>
</evidence>
<keyword evidence="8 17" id="KW-0418">Kinase</keyword>
<comment type="catalytic activity">
    <reaction evidence="11">
        <text>L-seryl-[protein] + ATP = O-phospho-L-seryl-[protein] + ADP + H(+)</text>
        <dbReference type="Rhea" id="RHEA:17989"/>
        <dbReference type="Rhea" id="RHEA-COMP:9863"/>
        <dbReference type="Rhea" id="RHEA-COMP:11604"/>
        <dbReference type="ChEBI" id="CHEBI:15378"/>
        <dbReference type="ChEBI" id="CHEBI:29999"/>
        <dbReference type="ChEBI" id="CHEBI:30616"/>
        <dbReference type="ChEBI" id="CHEBI:83421"/>
        <dbReference type="ChEBI" id="CHEBI:456216"/>
        <dbReference type="EC" id="2.7.12.1"/>
    </reaction>
</comment>
<feature type="domain" description="Protein kinase" evidence="15">
    <location>
        <begin position="1"/>
        <end position="232"/>
    </location>
</feature>
<evidence type="ECO:0000256" key="2">
    <source>
        <dbReference type="ARBA" id="ARBA00001946"/>
    </source>
</evidence>